<proteinExistence type="predicted"/>
<keyword evidence="1" id="KW-0812">Transmembrane</keyword>
<evidence type="ECO:0000313" key="3">
    <source>
        <dbReference type="Proteomes" id="UP000597507"/>
    </source>
</evidence>
<sequence>MREVIPDRPTPVRRRRARRIPILALFVLLVGLAVHARLATGPHGIAVEGRLRDTDAYVRTMRVEALRRTGDWYATDIARLNAPYGLSMHWTRPLDVLILGPALVAERLAGVDARRAIFWSGALSAPVQHIAAAFAAAWAAAALWPGTVAWFAALTLIGTPPIAFGYGRAGFTDHHMLILIAAVVGLGAALRAALEPRETGRAAIGAGLAFALGVWVSPEALLVAGPALAAFGLAWLVAPDGTPFARQGMRIAGAMLAGLAVAVAVEQPPARWLVGEYDKVSAQHVLIAALAAGSFAMAMRFGASDRARRLALGAGLAGGAVAVLLALYPRALSGSLAGADAGSIALFLPMVREMQPLAPTREGLFDLLAWAGVAAGPLLALPIALLAWARDGRRWPAWLVLALPFAVTLAATMTHRRFVVDLAAVSGIAGAGLVWFALRLPGRMVRALAVAAAIAVVTCTPYLALLMPHPNASGESAEHACRTDALARWLVAARPGAGPSAPGDADPIILTASPDITPELAYLTPYRYVSAPYHRGGAAFEDTVAVFTARDEATARAVLDRRGVRFILLCLRTRPPNLGPMHPESLEARLRGSGDPPPWLRPLALPPELDGTYRMFEVLR</sequence>
<feature type="transmembrane region" description="Helical" evidence="1">
    <location>
        <begin position="444"/>
        <end position="465"/>
    </location>
</feature>
<evidence type="ECO:0000313" key="2">
    <source>
        <dbReference type="EMBL" id="GGG49668.1"/>
    </source>
</evidence>
<dbReference type="Proteomes" id="UP000597507">
    <property type="component" value="Unassembled WGS sequence"/>
</dbReference>
<feature type="transmembrane region" description="Helical" evidence="1">
    <location>
        <begin position="206"/>
        <end position="236"/>
    </location>
</feature>
<feature type="transmembrane region" description="Helical" evidence="1">
    <location>
        <begin position="176"/>
        <end position="194"/>
    </location>
</feature>
<feature type="transmembrane region" description="Helical" evidence="1">
    <location>
        <begin position="418"/>
        <end position="438"/>
    </location>
</feature>
<feature type="transmembrane region" description="Helical" evidence="1">
    <location>
        <begin position="147"/>
        <end position="164"/>
    </location>
</feature>
<feature type="transmembrane region" description="Helical" evidence="1">
    <location>
        <begin position="310"/>
        <end position="328"/>
    </location>
</feature>
<keyword evidence="1" id="KW-1133">Transmembrane helix</keyword>
<feature type="transmembrane region" description="Helical" evidence="1">
    <location>
        <begin position="285"/>
        <end position="303"/>
    </location>
</feature>
<evidence type="ECO:0000256" key="1">
    <source>
        <dbReference type="SAM" id="Phobius"/>
    </source>
</evidence>
<accession>A0A8J2ZFF7</accession>
<keyword evidence="1" id="KW-0472">Membrane</keyword>
<name>A0A8J2ZFF7_9PROT</name>
<feature type="transmembrane region" description="Helical" evidence="1">
    <location>
        <begin position="116"/>
        <end position="141"/>
    </location>
</feature>
<feature type="transmembrane region" description="Helical" evidence="1">
    <location>
        <begin position="20"/>
        <end position="38"/>
    </location>
</feature>
<dbReference type="EMBL" id="BMKS01000020">
    <property type="protein sequence ID" value="GGG49668.1"/>
    <property type="molecule type" value="Genomic_DNA"/>
</dbReference>
<organism evidence="2 3">
    <name type="scientific">Caldovatus sediminis</name>
    <dbReference type="NCBI Taxonomy" id="2041189"/>
    <lineage>
        <taxon>Bacteria</taxon>
        <taxon>Pseudomonadati</taxon>
        <taxon>Pseudomonadota</taxon>
        <taxon>Alphaproteobacteria</taxon>
        <taxon>Acetobacterales</taxon>
        <taxon>Roseomonadaceae</taxon>
        <taxon>Caldovatus</taxon>
    </lineage>
</organism>
<gene>
    <name evidence="2" type="ORF">GCM10010964_41220</name>
</gene>
<feature type="transmembrane region" description="Helical" evidence="1">
    <location>
        <begin position="90"/>
        <end position="109"/>
    </location>
</feature>
<comment type="caution">
    <text evidence="2">The sequence shown here is derived from an EMBL/GenBank/DDBJ whole genome shotgun (WGS) entry which is preliminary data.</text>
</comment>
<feature type="transmembrane region" description="Helical" evidence="1">
    <location>
        <begin position="363"/>
        <end position="389"/>
    </location>
</feature>
<dbReference type="AlphaFoldDB" id="A0A8J2ZFF7"/>
<reference evidence="2 3" key="1">
    <citation type="journal article" date="2014" name="Int. J. Syst. Evol. Microbiol.">
        <title>Complete genome sequence of Corynebacterium casei LMG S-19264T (=DSM 44701T), isolated from a smear-ripened cheese.</title>
        <authorList>
            <consortium name="US DOE Joint Genome Institute (JGI-PGF)"/>
            <person name="Walter F."/>
            <person name="Albersmeier A."/>
            <person name="Kalinowski J."/>
            <person name="Ruckert C."/>
        </authorList>
    </citation>
    <scope>NUCLEOTIDE SEQUENCE [LARGE SCALE GENOMIC DNA]</scope>
    <source>
        <strain evidence="2 3">CGMCC 1.16330</strain>
    </source>
</reference>
<feature type="transmembrane region" description="Helical" evidence="1">
    <location>
        <begin position="248"/>
        <end position="265"/>
    </location>
</feature>
<keyword evidence="3" id="KW-1185">Reference proteome</keyword>
<protein>
    <submittedName>
        <fullName evidence="2">Uncharacterized protein</fullName>
    </submittedName>
</protein>
<feature type="transmembrane region" description="Helical" evidence="1">
    <location>
        <begin position="395"/>
        <end position="411"/>
    </location>
</feature>
<dbReference type="RefSeq" id="WP_188903707.1">
    <property type="nucleotide sequence ID" value="NZ_BMKS01000020.1"/>
</dbReference>